<evidence type="ECO:0000256" key="1">
    <source>
        <dbReference type="ARBA" id="ARBA00001933"/>
    </source>
</evidence>
<dbReference type="PANTHER" id="PTHR43797">
    <property type="entry name" value="HOMOCYSTEINE/CYSTEINE SYNTHASE"/>
    <property type="match status" value="1"/>
</dbReference>
<dbReference type="GO" id="GO:0003961">
    <property type="term" value="F:O-acetylhomoserine aminocarboxypropyltransferase activity"/>
    <property type="evidence" value="ECO:0007669"/>
    <property type="project" value="UniProtKB-EC"/>
</dbReference>
<dbReference type="InterPro" id="IPR015421">
    <property type="entry name" value="PyrdxlP-dep_Trfase_major"/>
</dbReference>
<name>A0ABS5ES64_9PROT</name>
<evidence type="ECO:0000313" key="7">
    <source>
        <dbReference type="Proteomes" id="UP001196870"/>
    </source>
</evidence>
<keyword evidence="7" id="KW-1185">Reference proteome</keyword>
<evidence type="ECO:0000256" key="5">
    <source>
        <dbReference type="RuleBase" id="RU362118"/>
    </source>
</evidence>
<keyword evidence="4 5" id="KW-0663">Pyridoxal phosphate</keyword>
<evidence type="ECO:0000313" key="6">
    <source>
        <dbReference type="EMBL" id="MBR0663140.1"/>
    </source>
</evidence>
<comment type="similarity">
    <text evidence="2 5">Belongs to the trans-sulfuration enzymes family.</text>
</comment>
<keyword evidence="3 6" id="KW-0808">Transferase</keyword>
<reference evidence="7" key="1">
    <citation type="journal article" date="2021" name="Syst. Appl. Microbiol.">
        <title>Roseomonas hellenica sp. nov., isolated from roots of wild-growing Alkanna tinctoria.</title>
        <authorList>
            <person name="Rat A."/>
            <person name="Naranjo H.D."/>
            <person name="Lebbe L."/>
            <person name="Cnockaert M."/>
            <person name="Krigas N."/>
            <person name="Grigoriadou K."/>
            <person name="Maloupa E."/>
            <person name="Willems A."/>
        </authorList>
    </citation>
    <scope>NUCLEOTIDE SEQUENCE [LARGE SCALE GENOMIC DNA]</scope>
    <source>
        <strain evidence="7">LMG 31523</strain>
    </source>
</reference>
<dbReference type="Proteomes" id="UP001196870">
    <property type="component" value="Unassembled WGS sequence"/>
</dbReference>
<dbReference type="Gene3D" id="3.40.640.10">
    <property type="entry name" value="Type I PLP-dependent aspartate aminotransferase-like (Major domain)"/>
    <property type="match status" value="1"/>
</dbReference>
<evidence type="ECO:0000256" key="2">
    <source>
        <dbReference type="ARBA" id="ARBA00009077"/>
    </source>
</evidence>
<evidence type="ECO:0000256" key="3">
    <source>
        <dbReference type="ARBA" id="ARBA00022679"/>
    </source>
</evidence>
<comment type="cofactor">
    <cofactor evidence="1 5">
        <name>pyridoxal 5'-phosphate</name>
        <dbReference type="ChEBI" id="CHEBI:597326"/>
    </cofactor>
</comment>
<dbReference type="InterPro" id="IPR000277">
    <property type="entry name" value="Cys/Met-Metab_PyrdxlP-dep_enz"/>
</dbReference>
<dbReference type="EMBL" id="JAAGBB010000002">
    <property type="protein sequence ID" value="MBR0663140.1"/>
    <property type="molecule type" value="Genomic_DNA"/>
</dbReference>
<gene>
    <name evidence="6" type="ORF">GXW71_02110</name>
</gene>
<organism evidence="6 7">
    <name type="scientific">Plastoroseomonas hellenica</name>
    <dbReference type="NCBI Taxonomy" id="2687306"/>
    <lineage>
        <taxon>Bacteria</taxon>
        <taxon>Pseudomonadati</taxon>
        <taxon>Pseudomonadota</taxon>
        <taxon>Alphaproteobacteria</taxon>
        <taxon>Acetobacterales</taxon>
        <taxon>Acetobacteraceae</taxon>
        <taxon>Plastoroseomonas</taxon>
    </lineage>
</organism>
<dbReference type="SUPFAM" id="SSF53383">
    <property type="entry name" value="PLP-dependent transferases"/>
    <property type="match status" value="1"/>
</dbReference>
<dbReference type="Pfam" id="PF01053">
    <property type="entry name" value="Cys_Met_Meta_PP"/>
    <property type="match status" value="1"/>
</dbReference>
<protein>
    <submittedName>
        <fullName evidence="6">Bifunctional O-acetylhomoserine aminocarboxypropyltransferase/cysteine synthase</fullName>
        <ecNumber evidence="6">2.5.1.49</ecNumber>
    </submittedName>
</protein>
<dbReference type="NCBIfam" id="TIGR01326">
    <property type="entry name" value="OAH_OAS_sulfhy"/>
    <property type="match status" value="1"/>
</dbReference>
<dbReference type="InterPro" id="IPR015424">
    <property type="entry name" value="PyrdxlP-dep_Trfase"/>
</dbReference>
<dbReference type="InterPro" id="IPR006235">
    <property type="entry name" value="OAc-hSer/O-AcSer_sulfhydrylase"/>
</dbReference>
<comment type="caution">
    <text evidence="6">The sequence shown here is derived from an EMBL/GenBank/DDBJ whole genome shotgun (WGS) entry which is preliminary data.</text>
</comment>
<proteinExistence type="inferred from homology"/>
<dbReference type="CDD" id="cd00614">
    <property type="entry name" value="CGS_like"/>
    <property type="match status" value="1"/>
</dbReference>
<dbReference type="InterPro" id="IPR015422">
    <property type="entry name" value="PyrdxlP-dep_Trfase_small"/>
</dbReference>
<sequence length="432" mass="45799">MTDSTNPETQVLHAGWRADPSTGSVAVPIHQTTSFQFQDTGHAERLFALAELGNIYTRIMNPTVDVLEKRVAALEGGVAGLALGSGQAATAFSVLNLCQAGDNIVSSTDLYGGTWNLFANTLKQFGIEARFVDPADPDAFRRASDARTRAWYAETLPNPKLQVFPIAEVAAIGRAMDIPLIMDNTAAPVLCKPLALGAAVVMHSTTKFIGGHGTSIGGIIVDGGNFDWEAHGDRFPTLNKPDPSYHGAVWTQAVKPLGPIAYIIRARTCLLRDLGAPLAPFNAFLTLQGLETLPLRIERHCANANRVAAFLAEHPAVATVIHPSLQNGEAKRRADATLRGGYGALLGFELKAGAPAGRAFIEALKLLYHVANIGDARSLAIHPATTTHSQLTAEEQAASGVTPGYVRLSVGIEHIDDILADLTQALDAATKA</sequence>
<dbReference type="EC" id="2.5.1.49" evidence="6"/>
<dbReference type="PANTHER" id="PTHR43797:SF2">
    <property type="entry name" value="HOMOCYSTEINE_CYSTEINE SYNTHASE"/>
    <property type="match status" value="1"/>
</dbReference>
<accession>A0ABS5ES64</accession>
<dbReference type="Gene3D" id="3.90.1150.10">
    <property type="entry name" value="Aspartate Aminotransferase, domain 1"/>
    <property type="match status" value="1"/>
</dbReference>
<dbReference type="PIRSF" id="PIRSF001434">
    <property type="entry name" value="CGS"/>
    <property type="match status" value="1"/>
</dbReference>
<dbReference type="RefSeq" id="WP_211850736.1">
    <property type="nucleotide sequence ID" value="NZ_JAAGBB010000002.1"/>
</dbReference>
<evidence type="ECO:0000256" key="4">
    <source>
        <dbReference type="ARBA" id="ARBA00022898"/>
    </source>
</evidence>